<dbReference type="InterPro" id="IPR036097">
    <property type="entry name" value="HisK_dim/P_sf"/>
</dbReference>
<dbReference type="InterPro" id="IPR011990">
    <property type="entry name" value="TPR-like_helical_dom_sf"/>
</dbReference>
<dbReference type="Pfam" id="PF13181">
    <property type="entry name" value="TPR_8"/>
    <property type="match status" value="1"/>
</dbReference>
<accession>A0A1H7VMX1</accession>
<evidence type="ECO:0000313" key="11">
    <source>
        <dbReference type="Proteomes" id="UP000198521"/>
    </source>
</evidence>
<evidence type="ECO:0000259" key="9">
    <source>
        <dbReference type="PROSITE" id="PS50109"/>
    </source>
</evidence>
<feature type="repeat" description="TPR" evidence="6">
    <location>
        <begin position="181"/>
        <end position="214"/>
    </location>
</feature>
<dbReference type="InterPro" id="IPR005467">
    <property type="entry name" value="His_kinase_dom"/>
</dbReference>
<evidence type="ECO:0000256" key="2">
    <source>
        <dbReference type="ARBA" id="ARBA00012438"/>
    </source>
</evidence>
<keyword evidence="8" id="KW-0812">Transmembrane</keyword>
<dbReference type="Gene3D" id="1.10.287.130">
    <property type="match status" value="1"/>
</dbReference>
<dbReference type="PANTHER" id="PTHR43711:SF29">
    <property type="entry name" value="HISTIDINE KINASE"/>
    <property type="match status" value="1"/>
</dbReference>
<dbReference type="RefSeq" id="WP_091411899.1">
    <property type="nucleotide sequence ID" value="NZ_FOAB01000009.1"/>
</dbReference>
<evidence type="ECO:0000256" key="1">
    <source>
        <dbReference type="ARBA" id="ARBA00000085"/>
    </source>
</evidence>
<dbReference type="PROSITE" id="PS50109">
    <property type="entry name" value="HIS_KIN"/>
    <property type="match status" value="1"/>
</dbReference>
<reference evidence="10 11" key="1">
    <citation type="submission" date="2016-10" db="EMBL/GenBank/DDBJ databases">
        <authorList>
            <person name="de Groot N.N."/>
        </authorList>
    </citation>
    <scope>NUCLEOTIDE SEQUENCE [LARGE SCALE GENOMIC DNA]</scope>
    <source>
        <strain evidence="10 11">DSM 25232</strain>
    </source>
</reference>
<feature type="transmembrane region" description="Helical" evidence="8">
    <location>
        <begin position="468"/>
        <end position="487"/>
    </location>
</feature>
<proteinExistence type="predicted"/>
<dbReference type="SUPFAM" id="SSF47384">
    <property type="entry name" value="Homodimeric domain of signal transducing histidine kinase"/>
    <property type="match status" value="1"/>
</dbReference>
<evidence type="ECO:0000256" key="3">
    <source>
        <dbReference type="ARBA" id="ARBA00022679"/>
    </source>
</evidence>
<dbReference type="EMBL" id="FOAB01000009">
    <property type="protein sequence ID" value="SEM10586.1"/>
    <property type="molecule type" value="Genomic_DNA"/>
</dbReference>
<dbReference type="Proteomes" id="UP000198521">
    <property type="component" value="Unassembled WGS sequence"/>
</dbReference>
<dbReference type="CDD" id="cd00075">
    <property type="entry name" value="HATPase"/>
    <property type="match status" value="1"/>
</dbReference>
<dbReference type="STRING" id="1038014.SAMN04487910_4114"/>
<feature type="domain" description="Histidine kinase" evidence="9">
    <location>
        <begin position="510"/>
        <end position="727"/>
    </location>
</feature>
<keyword evidence="8" id="KW-0472">Membrane</keyword>
<keyword evidence="6" id="KW-0802">TPR repeat</keyword>
<keyword evidence="7" id="KW-0175">Coiled coil</keyword>
<dbReference type="PRINTS" id="PR00344">
    <property type="entry name" value="BCTRLSENSOR"/>
</dbReference>
<evidence type="ECO:0000256" key="8">
    <source>
        <dbReference type="SAM" id="Phobius"/>
    </source>
</evidence>
<feature type="repeat" description="TPR" evidence="6">
    <location>
        <begin position="221"/>
        <end position="254"/>
    </location>
</feature>
<evidence type="ECO:0000256" key="5">
    <source>
        <dbReference type="ARBA" id="ARBA00023012"/>
    </source>
</evidence>
<evidence type="ECO:0000256" key="4">
    <source>
        <dbReference type="ARBA" id="ARBA00022777"/>
    </source>
</evidence>
<dbReference type="SMART" id="SM00028">
    <property type="entry name" value="TPR"/>
    <property type="match status" value="4"/>
</dbReference>
<dbReference type="SMART" id="SM00387">
    <property type="entry name" value="HATPase_c"/>
    <property type="match status" value="1"/>
</dbReference>
<keyword evidence="11" id="KW-1185">Reference proteome</keyword>
<dbReference type="EC" id="2.7.13.3" evidence="2"/>
<dbReference type="InterPro" id="IPR050736">
    <property type="entry name" value="Sensor_HK_Regulatory"/>
</dbReference>
<dbReference type="InterPro" id="IPR019734">
    <property type="entry name" value="TPR_rpt"/>
</dbReference>
<gene>
    <name evidence="10" type="ORF">SAMN04487910_4114</name>
</gene>
<dbReference type="Pfam" id="PF02518">
    <property type="entry name" value="HATPase_c"/>
    <property type="match status" value="1"/>
</dbReference>
<comment type="catalytic activity">
    <reaction evidence="1">
        <text>ATP + protein L-histidine = ADP + protein N-phospho-L-histidine.</text>
        <dbReference type="EC" id="2.7.13.3"/>
    </reaction>
</comment>
<sequence>MTLQKSLLQLFVFLIFSSIYSQTKEEYCKKWHEAMDTIQSYEVAFKLSRAMIDKVDETCKAEIQISRGYMFLNQRSIDSSIYYLDKGIKLAKRIDDSELLSSAYGKKAYNLALQNNKTEAELLLKQTRKLLTKYPESEHWILYHQTHAYLADIEADYEKALKHTDSTVIISEKNNFTSYLPSCYGNRGTYSIRLSKYEKAVDSFLKAIEVLEQDSKPSGLDMYYCMLATSYKRLKQYDIAIKYFKKAIEESDKTHNRYVRMITYSRMADAQRKLNLAEDALSSVDSTLVIARKLNDNGFVSDALHTKATIYFENIEDYDKAEVYFKEAYQNILNANAVKKMDDMMLISAIDGMAKINLKKQNFPSAKKYIDLLEIETDKSKILTFEKSLHYYKSDYFENIGESKKALMYLKKFHFIKDSIENEEVKTKVADLEKKYDTKKKELAIVNLNKEKDEQKQITKQAQAQQNLYLLAAGFLLLLLGVGAWAFRKLKKQQKELVSTNQVKNRLFSIIAHDLRGMIIPFQRSGKILKYHIEKGNNEKTIELSQALEQNSESLSNMLDNLLNWSLEQMNGYKMNPQTISVNKELTEIITSYKQQALYKSTNIELKYEKDFSVNFDKGAFHVIFRNLIGNALKYTEDGNIRIEFKNENEEFLCSVIDTGVGMSSEQLENIFNLEEKKSTIGTQGEKGTGLGLNLVYRFIKMHKGTISVSSEKRIGTRFDLSIPITISLTKEEGAISKPLSA</sequence>
<keyword evidence="4 10" id="KW-0418">Kinase</keyword>
<keyword evidence="3" id="KW-0808">Transferase</keyword>
<name>A0A1H7VMX1_AQUAM</name>
<organism evidence="10 11">
    <name type="scientific">Aquimarina amphilecti</name>
    <dbReference type="NCBI Taxonomy" id="1038014"/>
    <lineage>
        <taxon>Bacteria</taxon>
        <taxon>Pseudomonadati</taxon>
        <taxon>Bacteroidota</taxon>
        <taxon>Flavobacteriia</taxon>
        <taxon>Flavobacteriales</taxon>
        <taxon>Flavobacteriaceae</taxon>
        <taxon>Aquimarina</taxon>
    </lineage>
</organism>
<dbReference type="InterPro" id="IPR036890">
    <property type="entry name" value="HATPase_C_sf"/>
</dbReference>
<dbReference type="PANTHER" id="PTHR43711">
    <property type="entry name" value="TWO-COMPONENT HISTIDINE KINASE"/>
    <property type="match status" value="1"/>
</dbReference>
<dbReference type="InterPro" id="IPR004358">
    <property type="entry name" value="Sig_transdc_His_kin-like_C"/>
</dbReference>
<keyword evidence="5" id="KW-0902">Two-component regulatory system</keyword>
<dbReference type="Gene3D" id="1.25.40.10">
    <property type="entry name" value="Tetratricopeptide repeat domain"/>
    <property type="match status" value="2"/>
</dbReference>
<evidence type="ECO:0000256" key="7">
    <source>
        <dbReference type="SAM" id="Coils"/>
    </source>
</evidence>
<dbReference type="SUPFAM" id="SSF55874">
    <property type="entry name" value="ATPase domain of HSP90 chaperone/DNA topoisomerase II/histidine kinase"/>
    <property type="match status" value="1"/>
</dbReference>
<keyword evidence="8" id="KW-1133">Transmembrane helix</keyword>
<dbReference type="AlphaFoldDB" id="A0A1H7VMX1"/>
<dbReference type="GO" id="GO:0000155">
    <property type="term" value="F:phosphorelay sensor kinase activity"/>
    <property type="evidence" value="ECO:0007669"/>
    <property type="project" value="InterPro"/>
</dbReference>
<dbReference type="InterPro" id="IPR003594">
    <property type="entry name" value="HATPase_dom"/>
</dbReference>
<protein>
    <recommendedName>
        <fullName evidence="2">histidine kinase</fullName>
        <ecNumber evidence="2">2.7.13.3</ecNumber>
    </recommendedName>
</protein>
<feature type="coiled-coil region" evidence="7">
    <location>
        <begin position="422"/>
        <end position="468"/>
    </location>
</feature>
<evidence type="ECO:0000313" key="10">
    <source>
        <dbReference type="EMBL" id="SEM10586.1"/>
    </source>
</evidence>
<dbReference type="Gene3D" id="3.30.565.10">
    <property type="entry name" value="Histidine kinase-like ATPase, C-terminal domain"/>
    <property type="match status" value="1"/>
</dbReference>
<dbReference type="OrthoDB" id="9781208at2"/>
<dbReference type="SUPFAM" id="SSF48452">
    <property type="entry name" value="TPR-like"/>
    <property type="match status" value="2"/>
</dbReference>
<dbReference type="PROSITE" id="PS50005">
    <property type="entry name" value="TPR"/>
    <property type="match status" value="2"/>
</dbReference>
<evidence type="ECO:0000256" key="6">
    <source>
        <dbReference type="PROSITE-ProRule" id="PRU00339"/>
    </source>
</evidence>